<evidence type="ECO:0000313" key="1">
    <source>
        <dbReference type="EMBL" id="MEI4829528.1"/>
    </source>
</evidence>
<comment type="caution">
    <text evidence="1">The sequence shown here is derived from an EMBL/GenBank/DDBJ whole genome shotgun (WGS) entry which is preliminary data.</text>
</comment>
<dbReference type="RefSeq" id="WP_336481882.1">
    <property type="nucleotide sequence ID" value="NZ_JBAWSV010000002.1"/>
</dbReference>
<name>A0ABU8FX15_9BACI</name>
<protein>
    <submittedName>
        <fullName evidence="1">Uncharacterized protein</fullName>
    </submittedName>
</protein>
<evidence type="ECO:0000313" key="2">
    <source>
        <dbReference type="Proteomes" id="UP001367922"/>
    </source>
</evidence>
<organism evidence="1 2">
    <name type="scientific">Bacillus yunxiaonensis</name>
    <dbReference type="NCBI Taxonomy" id="3127665"/>
    <lineage>
        <taxon>Bacteria</taxon>
        <taxon>Bacillati</taxon>
        <taxon>Bacillota</taxon>
        <taxon>Bacilli</taxon>
        <taxon>Bacillales</taxon>
        <taxon>Bacillaceae</taxon>
        <taxon>Bacillus</taxon>
    </lineage>
</organism>
<reference evidence="1 2" key="1">
    <citation type="submission" date="2024-01" db="EMBL/GenBank/DDBJ databases">
        <title>Seven novel Bacillus-like species.</title>
        <authorList>
            <person name="Liu G."/>
        </authorList>
    </citation>
    <scope>NUCLEOTIDE SEQUENCE [LARGE SCALE GENOMIC DNA]</scope>
    <source>
        <strain evidence="1 2">FJAT-53711</strain>
    </source>
</reference>
<proteinExistence type="predicted"/>
<dbReference type="Proteomes" id="UP001367922">
    <property type="component" value="Unassembled WGS sequence"/>
</dbReference>
<keyword evidence="2" id="KW-1185">Reference proteome</keyword>
<dbReference type="EMBL" id="JBAWSV010000002">
    <property type="protein sequence ID" value="MEI4829528.1"/>
    <property type="molecule type" value="Genomic_DNA"/>
</dbReference>
<gene>
    <name evidence="1" type="ORF">WAX78_08685</name>
</gene>
<sequence>MPQTVTVSVLDWQNTCNPAEVAKFVFSCGQVVNPPLNTAQAIQPQQSNIVPPDNVQPILTPLTFTIPPRNLLVIHAFLPNPVQQPSPCYEVLVTPQYGPAKCVITNTFGVNTAGVPQDGNTILHHQFSPTPAISHLLPNYPYAPLSFITP</sequence>
<accession>A0ABU8FX15</accession>